<dbReference type="EMBL" id="JARBHB010000006">
    <property type="protein sequence ID" value="KAJ8880850.1"/>
    <property type="molecule type" value="Genomic_DNA"/>
</dbReference>
<organism evidence="1 2">
    <name type="scientific">Dryococelus australis</name>
    <dbReference type="NCBI Taxonomy" id="614101"/>
    <lineage>
        <taxon>Eukaryota</taxon>
        <taxon>Metazoa</taxon>
        <taxon>Ecdysozoa</taxon>
        <taxon>Arthropoda</taxon>
        <taxon>Hexapoda</taxon>
        <taxon>Insecta</taxon>
        <taxon>Pterygota</taxon>
        <taxon>Neoptera</taxon>
        <taxon>Polyneoptera</taxon>
        <taxon>Phasmatodea</taxon>
        <taxon>Verophasmatodea</taxon>
        <taxon>Anareolatae</taxon>
        <taxon>Phasmatidae</taxon>
        <taxon>Eurycanthinae</taxon>
        <taxon>Dryococelus</taxon>
    </lineage>
</organism>
<evidence type="ECO:0000313" key="1">
    <source>
        <dbReference type="EMBL" id="KAJ8880850.1"/>
    </source>
</evidence>
<dbReference type="Proteomes" id="UP001159363">
    <property type="component" value="Chromosome 5"/>
</dbReference>
<name>A0ABQ9H996_9NEOP</name>
<accession>A0ABQ9H996</accession>
<sequence length="92" mass="10863">MAPAGSGKKKHKVFIVEEKIEIKAAYWHMHQSRTLRRDEENIKHYELPMHKFCEPLSGPLVCERFNEKLGVPAYFNCKFCMAKYLKLRHGEL</sequence>
<evidence type="ECO:0000313" key="2">
    <source>
        <dbReference type="Proteomes" id="UP001159363"/>
    </source>
</evidence>
<reference evidence="1 2" key="1">
    <citation type="submission" date="2023-02" db="EMBL/GenBank/DDBJ databases">
        <title>LHISI_Scaffold_Assembly.</title>
        <authorList>
            <person name="Stuart O.P."/>
            <person name="Cleave R."/>
            <person name="Magrath M.J.L."/>
            <person name="Mikheyev A.S."/>
        </authorList>
    </citation>
    <scope>NUCLEOTIDE SEQUENCE [LARGE SCALE GENOMIC DNA]</scope>
    <source>
        <strain evidence="1">Daus_M_001</strain>
        <tissue evidence="1">Leg muscle</tissue>
    </source>
</reference>
<gene>
    <name evidence="1" type="ORF">PR048_017322</name>
</gene>
<protein>
    <submittedName>
        <fullName evidence="1">Uncharacterized protein</fullName>
    </submittedName>
</protein>
<comment type="caution">
    <text evidence="1">The sequence shown here is derived from an EMBL/GenBank/DDBJ whole genome shotgun (WGS) entry which is preliminary data.</text>
</comment>
<proteinExistence type="predicted"/>
<keyword evidence="2" id="KW-1185">Reference proteome</keyword>